<evidence type="ECO:0000256" key="1">
    <source>
        <dbReference type="ARBA" id="ARBA00022801"/>
    </source>
</evidence>
<dbReference type="CDD" id="cd02696">
    <property type="entry name" value="MurNAc-LAA"/>
    <property type="match status" value="1"/>
</dbReference>
<evidence type="ECO:0000259" key="4">
    <source>
        <dbReference type="SMART" id="SM00646"/>
    </source>
</evidence>
<dbReference type="RefSeq" id="WP_260561769.1">
    <property type="nucleotide sequence ID" value="NZ_BAABEC010000189.1"/>
</dbReference>
<dbReference type="SUPFAM" id="SSF53187">
    <property type="entry name" value="Zn-dependent exopeptidases"/>
    <property type="match status" value="1"/>
</dbReference>
<protein>
    <submittedName>
        <fullName evidence="5">N-acetylmuramoyl-L-alanine amidase</fullName>
    </submittedName>
</protein>
<feature type="chain" id="PRO_5046682892" evidence="3">
    <location>
        <begin position="19"/>
        <end position="656"/>
    </location>
</feature>
<dbReference type="Gene3D" id="3.40.630.40">
    <property type="entry name" value="Zn-dependent exopeptidases"/>
    <property type="match status" value="1"/>
</dbReference>
<feature type="signal peptide" evidence="3">
    <location>
        <begin position="1"/>
        <end position="18"/>
    </location>
</feature>
<evidence type="ECO:0000313" key="5">
    <source>
        <dbReference type="EMBL" id="UWX65513.1"/>
    </source>
</evidence>
<dbReference type="EMBL" id="CP104213">
    <property type="protein sequence ID" value="UWX65513.1"/>
    <property type="molecule type" value="Genomic_DNA"/>
</dbReference>
<accession>A0ABY5YP66</accession>
<dbReference type="InterPro" id="IPR050695">
    <property type="entry name" value="N-acetylmuramoyl_amidase_3"/>
</dbReference>
<name>A0ABY5YP66_9DEIO</name>
<reference evidence="5" key="1">
    <citation type="submission" date="2022-09" db="EMBL/GenBank/DDBJ databases">
        <title>genome sequence of Deinococcus rubellus.</title>
        <authorList>
            <person name="Srinivasan S."/>
        </authorList>
    </citation>
    <scope>NUCLEOTIDE SEQUENCE</scope>
    <source>
        <strain evidence="5">Ant6</strain>
    </source>
</reference>
<gene>
    <name evidence="5" type="ORF">N0D28_07650</name>
</gene>
<keyword evidence="6" id="KW-1185">Reference proteome</keyword>
<dbReference type="Proteomes" id="UP001060261">
    <property type="component" value="Chromosome"/>
</dbReference>
<proteinExistence type="predicted"/>
<dbReference type="InterPro" id="IPR002508">
    <property type="entry name" value="MurNAc-LAA_cat"/>
</dbReference>
<evidence type="ECO:0000313" key="6">
    <source>
        <dbReference type="Proteomes" id="UP001060261"/>
    </source>
</evidence>
<keyword evidence="3" id="KW-0732">Signal</keyword>
<feature type="region of interest" description="Disordered" evidence="2">
    <location>
        <begin position="609"/>
        <end position="656"/>
    </location>
</feature>
<dbReference type="PANTHER" id="PTHR30404">
    <property type="entry name" value="N-ACETYLMURAMOYL-L-ALANINE AMIDASE"/>
    <property type="match status" value="1"/>
</dbReference>
<evidence type="ECO:0000256" key="2">
    <source>
        <dbReference type="SAM" id="MobiDB-lite"/>
    </source>
</evidence>
<evidence type="ECO:0000256" key="3">
    <source>
        <dbReference type="SAM" id="SignalP"/>
    </source>
</evidence>
<dbReference type="Pfam" id="PF01520">
    <property type="entry name" value="Amidase_3"/>
    <property type="match status" value="1"/>
</dbReference>
<dbReference type="SMART" id="SM00646">
    <property type="entry name" value="Ami_3"/>
    <property type="match status" value="1"/>
</dbReference>
<sequence length="656" mass="68423">MRSCGLVLTLLLTTAAHAAPSALEIVVAYPPANYSVPYDHVIFEGHVTPGANLSLNGQALNVGADGLFMEWLPLKMGKNALKLLSSLGSQRRTVTFNVNFNPPRALPAKPTAIKAGTLTPDRALSLYTRVPAEGRTFTVGFQGSPGGRASVSIPGLGRFALTEQPASTRPPLAAGWYSAALTLPENLPLGRADVKVSLTGRDGNTVVATAPGTLNSTPTGAARVAEVTAADVGEGVNPSTSALTTGPGTTDLLFPKQGQRLAVLGDLGDAYLVRGPGGLATALKSVLKLLPAGTPPPTAGAGVPQLLSLPGEWQVRLPISQRTVFSLDESQVGDSAGLSWTLADAVVPAGHTPSDPHTPALSWQPDGSSLRLTVQLPQTQNWGYHVTAEPGAWVLHIRQAPILDPLQPLKNRLILLDPGHGGSELGGAGSLGEPEKNITLPIARRVAELLRAQGADARLTRDRDVRVPLYDRPLMAEQLRADLLISIHANALPDGADPRQRRGLEVYTFHPMTWGLARALIKSIAAATNLPTQSAPPLTLPGLRVSNLALTRPTSQRSLLIETAYLTQPGDLRLLMDPVGREAIAQGIAQGIADDYAAQARLAAPLVPPAPPLPELTPLPRPPQPDAPLVPTPAPAGPTVPTGPPLGPPTDPGGQP</sequence>
<keyword evidence="1" id="KW-0378">Hydrolase</keyword>
<dbReference type="PANTHER" id="PTHR30404:SF0">
    <property type="entry name" value="N-ACETYLMURAMOYL-L-ALANINE AMIDASE AMIC"/>
    <property type="match status" value="1"/>
</dbReference>
<feature type="domain" description="MurNAc-LAA" evidence="4">
    <location>
        <begin position="473"/>
        <end position="593"/>
    </location>
</feature>
<organism evidence="5 6">
    <name type="scientific">Deinococcus rubellus</name>
    <dbReference type="NCBI Taxonomy" id="1889240"/>
    <lineage>
        <taxon>Bacteria</taxon>
        <taxon>Thermotogati</taxon>
        <taxon>Deinococcota</taxon>
        <taxon>Deinococci</taxon>
        <taxon>Deinococcales</taxon>
        <taxon>Deinococcaceae</taxon>
        <taxon>Deinococcus</taxon>
    </lineage>
</organism>